<protein>
    <submittedName>
        <fullName evidence="1">Uncharacterized protein</fullName>
    </submittedName>
</protein>
<name>A0ABN8PGZ4_9CNID</name>
<evidence type="ECO:0000313" key="2">
    <source>
        <dbReference type="Proteomes" id="UP001159427"/>
    </source>
</evidence>
<organism evidence="1 2">
    <name type="scientific">Porites evermanni</name>
    <dbReference type="NCBI Taxonomy" id="104178"/>
    <lineage>
        <taxon>Eukaryota</taxon>
        <taxon>Metazoa</taxon>
        <taxon>Cnidaria</taxon>
        <taxon>Anthozoa</taxon>
        <taxon>Hexacorallia</taxon>
        <taxon>Scleractinia</taxon>
        <taxon>Fungiina</taxon>
        <taxon>Poritidae</taxon>
        <taxon>Porites</taxon>
    </lineage>
</organism>
<evidence type="ECO:0000313" key="1">
    <source>
        <dbReference type="EMBL" id="CAH3143136.1"/>
    </source>
</evidence>
<dbReference type="EMBL" id="CALNXI010000848">
    <property type="protein sequence ID" value="CAH3143136.1"/>
    <property type="molecule type" value="Genomic_DNA"/>
</dbReference>
<keyword evidence="2" id="KW-1185">Reference proteome</keyword>
<comment type="caution">
    <text evidence="1">The sequence shown here is derived from an EMBL/GenBank/DDBJ whole genome shotgun (WGS) entry which is preliminary data.</text>
</comment>
<sequence length="104" mass="11376">MSLKTLTDPCECCITLTNIKIPRKRNYTLHSCCIGGIAIGSHGKGMSVGLNGMLSRQLDEHTVGYLTYKGGTHSSMNATVAENIRLKKDPSVSFYRKHAHVLPT</sequence>
<dbReference type="Proteomes" id="UP001159427">
    <property type="component" value="Unassembled WGS sequence"/>
</dbReference>
<proteinExistence type="predicted"/>
<reference evidence="1 2" key="1">
    <citation type="submission" date="2022-05" db="EMBL/GenBank/DDBJ databases">
        <authorList>
            <consortium name="Genoscope - CEA"/>
            <person name="William W."/>
        </authorList>
    </citation>
    <scope>NUCLEOTIDE SEQUENCE [LARGE SCALE GENOMIC DNA]</scope>
</reference>
<gene>
    <name evidence="1" type="ORF">PEVE_00042712</name>
</gene>
<accession>A0ABN8PGZ4</accession>